<dbReference type="AlphaFoldDB" id="A0A0F9E2J9"/>
<accession>A0A0F9E2J9</accession>
<feature type="non-terminal residue" evidence="1">
    <location>
        <position position="278"/>
    </location>
</feature>
<dbReference type="InterPro" id="IPR029063">
    <property type="entry name" value="SAM-dependent_MTases_sf"/>
</dbReference>
<protein>
    <recommendedName>
        <fullName evidence="2">SAM-dependent methyltransferase</fullName>
    </recommendedName>
</protein>
<comment type="caution">
    <text evidence="1">The sequence shown here is derived from an EMBL/GenBank/DDBJ whole genome shotgun (WGS) entry which is preliminary data.</text>
</comment>
<evidence type="ECO:0000313" key="1">
    <source>
        <dbReference type="EMBL" id="KKL60336.1"/>
    </source>
</evidence>
<gene>
    <name evidence="1" type="ORF">LCGC14_2206350</name>
</gene>
<dbReference type="SUPFAM" id="SSF53335">
    <property type="entry name" value="S-adenosyl-L-methionine-dependent methyltransferases"/>
    <property type="match status" value="1"/>
</dbReference>
<evidence type="ECO:0008006" key="2">
    <source>
        <dbReference type="Google" id="ProtNLM"/>
    </source>
</evidence>
<reference evidence="1" key="1">
    <citation type="journal article" date="2015" name="Nature">
        <title>Complex archaea that bridge the gap between prokaryotes and eukaryotes.</title>
        <authorList>
            <person name="Spang A."/>
            <person name="Saw J.H."/>
            <person name="Jorgensen S.L."/>
            <person name="Zaremba-Niedzwiedzka K."/>
            <person name="Martijn J."/>
            <person name="Lind A.E."/>
            <person name="van Eijk R."/>
            <person name="Schleper C."/>
            <person name="Guy L."/>
            <person name="Ettema T.J."/>
        </authorList>
    </citation>
    <scope>NUCLEOTIDE SEQUENCE</scope>
</reference>
<dbReference type="EMBL" id="LAZR01029182">
    <property type="protein sequence ID" value="KKL60336.1"/>
    <property type="molecule type" value="Genomic_DNA"/>
</dbReference>
<organism evidence="1">
    <name type="scientific">marine sediment metagenome</name>
    <dbReference type="NCBI Taxonomy" id="412755"/>
    <lineage>
        <taxon>unclassified sequences</taxon>
        <taxon>metagenomes</taxon>
        <taxon>ecological metagenomes</taxon>
    </lineage>
</organism>
<name>A0A0F9E2J9_9ZZZZ</name>
<proteinExistence type="predicted"/>
<sequence>MSTASESPTLSPQLRRELENVVVAARRAAETACDASLAGFGIEDDRPPSHLSEDQRRLRRGLRARLGQLGGDRDLLVSECAYEQWHRLLFARFLAENGLLLHPQYRAAVTLAECEDLASELGLQDGWEVASQFAAEILPGIFRLDDPCVRLRLAPEGKQALEGILSDLPARVFSASDALGWVYQFWQKEKKDEINASERKIGGADLGPVTQLFTENYMVRFLLENSLGAWWAASHPDSPLLSEFRFLRFDEEGNPAAGSFESWPARVREVTVMDPCCG</sequence>